<organism evidence="2">
    <name type="scientific">Darwinula stevensoni</name>
    <dbReference type="NCBI Taxonomy" id="69355"/>
    <lineage>
        <taxon>Eukaryota</taxon>
        <taxon>Metazoa</taxon>
        <taxon>Ecdysozoa</taxon>
        <taxon>Arthropoda</taxon>
        <taxon>Crustacea</taxon>
        <taxon>Oligostraca</taxon>
        <taxon>Ostracoda</taxon>
        <taxon>Podocopa</taxon>
        <taxon>Podocopida</taxon>
        <taxon>Darwinulocopina</taxon>
        <taxon>Darwinuloidea</taxon>
        <taxon>Darwinulidae</taxon>
        <taxon>Darwinula</taxon>
    </lineage>
</organism>
<name>A0A7R8X099_9CRUS</name>
<gene>
    <name evidence="2" type="ORF">DSTB1V02_LOCUS166</name>
</gene>
<evidence type="ECO:0000313" key="2">
    <source>
        <dbReference type="EMBL" id="CAD7240132.1"/>
    </source>
</evidence>
<keyword evidence="1" id="KW-1133">Transmembrane helix</keyword>
<reference evidence="2" key="1">
    <citation type="submission" date="2020-11" db="EMBL/GenBank/DDBJ databases">
        <authorList>
            <person name="Tran Van P."/>
        </authorList>
    </citation>
    <scope>NUCLEOTIDE SEQUENCE</scope>
</reference>
<dbReference type="EMBL" id="LR899527">
    <property type="protein sequence ID" value="CAD7240132.1"/>
    <property type="molecule type" value="Genomic_DNA"/>
</dbReference>
<evidence type="ECO:0000313" key="3">
    <source>
        <dbReference type="Proteomes" id="UP000677054"/>
    </source>
</evidence>
<sequence>MCNQLPGGIPPETTYGPFPAAIAILLCLILGLCICAGFYLICQKLFPCCSDPDRTGTSNTSPNQLIFVDNITIHQYQPPSKDKPPAYETLFNFSLPPPSYEAATERS</sequence>
<keyword evidence="3" id="KW-1185">Reference proteome</keyword>
<proteinExistence type="predicted"/>
<feature type="transmembrane region" description="Helical" evidence="1">
    <location>
        <begin position="20"/>
        <end position="41"/>
    </location>
</feature>
<dbReference type="Proteomes" id="UP000677054">
    <property type="component" value="Unassembled WGS sequence"/>
</dbReference>
<dbReference type="AlphaFoldDB" id="A0A7R8X099"/>
<protein>
    <submittedName>
        <fullName evidence="2">Uncharacterized protein</fullName>
    </submittedName>
</protein>
<keyword evidence="1" id="KW-0812">Transmembrane</keyword>
<dbReference type="EMBL" id="CAJPEV010000010">
    <property type="protein sequence ID" value="CAG0878646.1"/>
    <property type="molecule type" value="Genomic_DNA"/>
</dbReference>
<keyword evidence="1" id="KW-0472">Membrane</keyword>
<evidence type="ECO:0000256" key="1">
    <source>
        <dbReference type="SAM" id="Phobius"/>
    </source>
</evidence>
<accession>A0A7R8X099</accession>